<dbReference type="PANTHER" id="PTHR21115">
    <property type="entry name" value="GH06117P-RELATED"/>
    <property type="match status" value="1"/>
</dbReference>
<name>A0A2A3EMF9_APICC</name>
<evidence type="ECO:0000259" key="1">
    <source>
        <dbReference type="Pfam" id="PF16013"/>
    </source>
</evidence>
<reference evidence="2 3" key="1">
    <citation type="submission" date="2014-07" db="EMBL/GenBank/DDBJ databases">
        <title>Genomic and transcriptomic analysis on Apis cerana provide comprehensive insights into honey bee biology.</title>
        <authorList>
            <person name="Diao Q."/>
            <person name="Sun L."/>
            <person name="Zheng H."/>
            <person name="Zheng H."/>
            <person name="Xu S."/>
            <person name="Wang S."/>
            <person name="Zeng Z."/>
            <person name="Hu F."/>
            <person name="Su S."/>
            <person name="Wu J."/>
        </authorList>
    </citation>
    <scope>NUCLEOTIDE SEQUENCE [LARGE SCALE GENOMIC DNA]</scope>
    <source>
        <tissue evidence="2">Pupae without intestine</tissue>
    </source>
</reference>
<dbReference type="OrthoDB" id="6512497at2759"/>
<sequence>MAISNDEKIEAIKFAKEYHQNYYELLPDWFQYDFENYELIRHKIGYALFGLPKIDIDTEISNISISCTSDNNQSEYIFKKIIYDKTMCKVINTIYEKIIKYGKDNKNSSIYIGIIFNVIFLQTKVPQKSNEKDNASSKENNNICVLPIFKLKTLQYDTWYIDNEGRIYKTWKDYISNNTLPPCTMILPKNGLYQCNPNYKVTEYFSSVWIEILDSPACTFKNKVLKGIDVAVNTMSIISSIGLSAASFLTPIGPAILTTGLIHGGICGTWIIVRNSQKLIDLATHKQSINPINKNAFSAWFEVSSTALTLGANSGTMLISKALSRGCTISAAAKVAYNSVILSNLTVNGASVIYQGYRLIEKYKMEKNVDFLDIAIFTSQILFFSNTLIKTKLASELIVSSKGTILEKLKNALRINRLKQEFNKIKTYNTKNVQNKSESIIYKIKEFTNKEDFLNSLSKMNWANKFSIKYQNGNIVINNKIFINPIQFTTHLLTIGAVTFNLIDPHSSIVSKERNYIMINLKILIKQLLQNFYAEKEYSDETIPDVDYFNEILQEIKYMDNAVDILRKCFKIAVIIIEHCNDPRQFLCDAVYFSWIYCKGNLKEYGININTTSKNKIFNELARIVTFLYECIEVIANELFSAFYAYISTTKPEINNYIMLNDN</sequence>
<dbReference type="Pfam" id="PF16013">
    <property type="entry name" value="DUF4781"/>
    <property type="match status" value="1"/>
</dbReference>
<accession>A0A2A3EMF9</accession>
<evidence type="ECO:0000313" key="2">
    <source>
        <dbReference type="EMBL" id="PBC32945.1"/>
    </source>
</evidence>
<dbReference type="Proteomes" id="UP000242457">
    <property type="component" value="Unassembled WGS sequence"/>
</dbReference>
<proteinExistence type="predicted"/>
<dbReference type="STRING" id="94128.A0A2A3EMF9"/>
<dbReference type="EMBL" id="KZ288210">
    <property type="protein sequence ID" value="PBC32945.1"/>
    <property type="molecule type" value="Genomic_DNA"/>
</dbReference>
<keyword evidence="3" id="KW-1185">Reference proteome</keyword>
<organism evidence="2 3">
    <name type="scientific">Apis cerana cerana</name>
    <name type="common">Oriental honeybee</name>
    <dbReference type="NCBI Taxonomy" id="94128"/>
    <lineage>
        <taxon>Eukaryota</taxon>
        <taxon>Metazoa</taxon>
        <taxon>Ecdysozoa</taxon>
        <taxon>Arthropoda</taxon>
        <taxon>Hexapoda</taxon>
        <taxon>Insecta</taxon>
        <taxon>Pterygota</taxon>
        <taxon>Neoptera</taxon>
        <taxon>Endopterygota</taxon>
        <taxon>Hymenoptera</taxon>
        <taxon>Apocrita</taxon>
        <taxon>Aculeata</taxon>
        <taxon>Apoidea</taxon>
        <taxon>Anthophila</taxon>
        <taxon>Apidae</taxon>
        <taxon>Apis</taxon>
    </lineage>
</organism>
<dbReference type="AlphaFoldDB" id="A0A2A3EMF9"/>
<gene>
    <name evidence="2" type="ORF">APICC_05022</name>
</gene>
<feature type="domain" description="DUF4781" evidence="1">
    <location>
        <begin position="132"/>
        <end position="438"/>
    </location>
</feature>
<dbReference type="PANTHER" id="PTHR21115:SF0">
    <property type="entry name" value="GH06117P-RELATED"/>
    <property type="match status" value="1"/>
</dbReference>
<protein>
    <recommendedName>
        <fullName evidence="1">DUF4781 domain-containing protein</fullName>
    </recommendedName>
</protein>
<evidence type="ECO:0000313" key="3">
    <source>
        <dbReference type="Proteomes" id="UP000242457"/>
    </source>
</evidence>
<dbReference type="InterPro" id="IPR031962">
    <property type="entry name" value="DUF4781"/>
</dbReference>